<reference evidence="1 2" key="1">
    <citation type="submission" date="2015-07" db="EMBL/GenBank/DDBJ databases">
        <authorList>
            <consortium name="Pathogen Informatics"/>
        </authorList>
    </citation>
    <scope>NUCLEOTIDE SEQUENCE [LARGE SCALE GENOMIC DNA]</scope>
    <source>
        <strain evidence="1 2">A51</strain>
    </source>
</reference>
<dbReference type="Proteomes" id="UP000044806">
    <property type="component" value="Unassembled WGS sequence"/>
</dbReference>
<protein>
    <submittedName>
        <fullName evidence="1">Uncharacterized protein</fullName>
    </submittedName>
</protein>
<name>A0A655T4U5_VIBCL</name>
<organism evidence="1 2">
    <name type="scientific">Vibrio cholerae</name>
    <dbReference type="NCBI Taxonomy" id="666"/>
    <lineage>
        <taxon>Bacteria</taxon>
        <taxon>Pseudomonadati</taxon>
        <taxon>Pseudomonadota</taxon>
        <taxon>Gammaproteobacteria</taxon>
        <taxon>Vibrionales</taxon>
        <taxon>Vibrionaceae</taxon>
        <taxon>Vibrio</taxon>
    </lineage>
</organism>
<evidence type="ECO:0000313" key="2">
    <source>
        <dbReference type="Proteomes" id="UP000044806"/>
    </source>
</evidence>
<accession>A0A655T4U5</accession>
<sequence length="39" mass="4356">MSLLCNPLTGFTIKQLRVTAGLLNPKADVVGRLLFIQWQ</sequence>
<gene>
    <name evidence="1" type="ORF">ERS013165_01502</name>
</gene>
<dbReference type="AlphaFoldDB" id="A0A655T4U5"/>
<evidence type="ECO:0000313" key="1">
    <source>
        <dbReference type="EMBL" id="CSA40283.1"/>
    </source>
</evidence>
<dbReference type="EMBL" id="CWOW01000006">
    <property type="protein sequence ID" value="CSA40283.1"/>
    <property type="molecule type" value="Genomic_DNA"/>
</dbReference>
<proteinExistence type="predicted"/>